<evidence type="ECO:0000256" key="7">
    <source>
        <dbReference type="ARBA" id="ARBA00023136"/>
    </source>
</evidence>
<feature type="compositionally biased region" description="Basic and acidic residues" evidence="12">
    <location>
        <begin position="192"/>
        <end position="201"/>
    </location>
</feature>
<dbReference type="InterPro" id="IPR000980">
    <property type="entry name" value="SH2"/>
</dbReference>
<dbReference type="RefSeq" id="XP_011674066.1">
    <property type="nucleotide sequence ID" value="XM_011675764.2"/>
</dbReference>
<comment type="subcellular location">
    <subcellularLocation>
        <location evidence="1">Membrane</location>
        <topology evidence="1">Peripheral membrane protein</topology>
    </subcellularLocation>
</comment>
<evidence type="ECO:0000256" key="8">
    <source>
        <dbReference type="ARBA" id="ARBA00073081"/>
    </source>
</evidence>
<evidence type="ECO:0000256" key="6">
    <source>
        <dbReference type="ARBA" id="ARBA00022999"/>
    </source>
</evidence>
<dbReference type="SUPFAM" id="SSF48350">
    <property type="entry name" value="GTPase activation domain, GAP"/>
    <property type="match status" value="1"/>
</dbReference>
<organism evidence="16 17">
    <name type="scientific">Strongylocentrotus purpuratus</name>
    <name type="common">Purple sea urchin</name>
    <dbReference type="NCBI Taxonomy" id="7668"/>
    <lineage>
        <taxon>Eukaryota</taxon>
        <taxon>Metazoa</taxon>
        <taxon>Echinodermata</taxon>
        <taxon>Eleutherozoa</taxon>
        <taxon>Echinozoa</taxon>
        <taxon>Echinoidea</taxon>
        <taxon>Euechinoidea</taxon>
        <taxon>Echinacea</taxon>
        <taxon>Camarodonta</taxon>
        <taxon>Echinidea</taxon>
        <taxon>Strongylocentrotidae</taxon>
        <taxon>Strongylocentrotus</taxon>
    </lineage>
</organism>
<keyword evidence="5" id="KW-0862">Zinc</keyword>
<feature type="region of interest" description="Disordered" evidence="12">
    <location>
        <begin position="181"/>
        <end position="217"/>
    </location>
</feature>
<protein>
    <recommendedName>
        <fullName evidence="8">Beta-chimaerin</fullName>
    </recommendedName>
    <alternativeName>
        <fullName evidence="9">Beta-chimerin</fullName>
    </alternativeName>
    <alternativeName>
        <fullName evidence="10">Rho GTPase-activating protein 3</fullName>
    </alternativeName>
</protein>
<dbReference type="SMART" id="SM00252">
    <property type="entry name" value="SH2"/>
    <property type="match status" value="1"/>
</dbReference>
<feature type="region of interest" description="Disordered" evidence="12">
    <location>
        <begin position="81"/>
        <end position="117"/>
    </location>
</feature>
<dbReference type="InterPro" id="IPR036860">
    <property type="entry name" value="SH2_dom_sf"/>
</dbReference>
<evidence type="ECO:0000256" key="1">
    <source>
        <dbReference type="ARBA" id="ARBA00004170"/>
    </source>
</evidence>
<dbReference type="Pfam" id="PF00620">
    <property type="entry name" value="RhoGAP"/>
    <property type="match status" value="1"/>
</dbReference>
<dbReference type="GO" id="GO:0016020">
    <property type="term" value="C:membrane"/>
    <property type="evidence" value="ECO:0007669"/>
    <property type="project" value="UniProtKB-SubCell"/>
</dbReference>
<dbReference type="SUPFAM" id="SSF57889">
    <property type="entry name" value="Cysteine-rich domain"/>
    <property type="match status" value="1"/>
</dbReference>
<dbReference type="Pfam" id="PF00017">
    <property type="entry name" value="SH2"/>
    <property type="match status" value="1"/>
</dbReference>
<feature type="domain" description="Phorbol-ester/DAG-type" evidence="14">
    <location>
        <begin position="547"/>
        <end position="597"/>
    </location>
</feature>
<dbReference type="PANTHER" id="PTHR46075:SF2">
    <property type="entry name" value="RHO GTPASE ACTIVATING PROTEIN AT 5A, ISOFORM A"/>
    <property type="match status" value="1"/>
</dbReference>
<dbReference type="Gene3D" id="3.30.505.10">
    <property type="entry name" value="SH2 domain"/>
    <property type="match status" value="1"/>
</dbReference>
<feature type="region of interest" description="Disordered" evidence="12">
    <location>
        <begin position="298"/>
        <end position="325"/>
    </location>
</feature>
<dbReference type="InterPro" id="IPR051854">
    <property type="entry name" value="Rho-type_GAP"/>
</dbReference>
<feature type="domain" description="SH2" evidence="13">
    <location>
        <begin position="394"/>
        <end position="463"/>
    </location>
</feature>
<dbReference type="Proteomes" id="UP000007110">
    <property type="component" value="Unassembled WGS sequence"/>
</dbReference>
<dbReference type="KEGG" id="spu:574628"/>
<evidence type="ECO:0000256" key="4">
    <source>
        <dbReference type="ARBA" id="ARBA00022771"/>
    </source>
</evidence>
<keyword evidence="3" id="KW-0479">Metal-binding</keyword>
<dbReference type="FunFam" id="1.10.555.10:FF:000005">
    <property type="entry name" value="Chimaerin"/>
    <property type="match status" value="1"/>
</dbReference>
<dbReference type="InterPro" id="IPR008936">
    <property type="entry name" value="Rho_GTPase_activation_prot"/>
</dbReference>
<evidence type="ECO:0000256" key="10">
    <source>
        <dbReference type="ARBA" id="ARBA00077047"/>
    </source>
</evidence>
<evidence type="ECO:0000259" key="14">
    <source>
        <dbReference type="PROSITE" id="PS50081"/>
    </source>
</evidence>
<evidence type="ECO:0000256" key="11">
    <source>
        <dbReference type="PROSITE-ProRule" id="PRU00191"/>
    </source>
</evidence>
<evidence type="ECO:0000313" key="16">
    <source>
        <dbReference type="EnsemblMetazoa" id="XP_011674066"/>
    </source>
</evidence>
<dbReference type="PROSITE" id="PS00479">
    <property type="entry name" value="ZF_DAG_PE_1"/>
    <property type="match status" value="1"/>
</dbReference>
<dbReference type="FunCoup" id="A0A7M7HJJ8">
    <property type="interactions" value="813"/>
</dbReference>
<dbReference type="Gene3D" id="3.30.60.20">
    <property type="match status" value="1"/>
</dbReference>
<feature type="compositionally biased region" description="Basic and acidic residues" evidence="12">
    <location>
        <begin position="100"/>
        <end position="117"/>
    </location>
</feature>
<evidence type="ECO:0000259" key="15">
    <source>
        <dbReference type="PROSITE" id="PS50238"/>
    </source>
</evidence>
<dbReference type="GeneID" id="574628"/>
<evidence type="ECO:0000256" key="5">
    <source>
        <dbReference type="ARBA" id="ARBA00022833"/>
    </source>
</evidence>
<dbReference type="InParanoid" id="A0A7M7HJJ8"/>
<feature type="region of interest" description="Disordered" evidence="12">
    <location>
        <begin position="502"/>
        <end position="538"/>
    </location>
</feature>
<dbReference type="PROSITE" id="PS50081">
    <property type="entry name" value="ZF_DAG_PE_2"/>
    <property type="match status" value="1"/>
</dbReference>
<dbReference type="PANTHER" id="PTHR46075">
    <property type="entry name" value="CHIMERIN FAMILY MEMBER"/>
    <property type="match status" value="1"/>
</dbReference>
<evidence type="ECO:0000256" key="3">
    <source>
        <dbReference type="ARBA" id="ARBA00022723"/>
    </source>
</evidence>
<dbReference type="InterPro" id="IPR002219">
    <property type="entry name" value="PKC_DAG/PE"/>
</dbReference>
<dbReference type="OrthoDB" id="3196451at2759"/>
<dbReference type="InterPro" id="IPR035840">
    <property type="entry name" value="Chimaerin_SH2"/>
</dbReference>
<evidence type="ECO:0000259" key="13">
    <source>
        <dbReference type="PROSITE" id="PS50001"/>
    </source>
</evidence>
<evidence type="ECO:0000256" key="9">
    <source>
        <dbReference type="ARBA" id="ARBA00076015"/>
    </source>
</evidence>
<dbReference type="InterPro" id="IPR046349">
    <property type="entry name" value="C1-like_sf"/>
</dbReference>
<keyword evidence="4" id="KW-0863">Zinc-finger</keyword>
<dbReference type="GO" id="GO:0008270">
    <property type="term" value="F:zinc ion binding"/>
    <property type="evidence" value="ECO:0007669"/>
    <property type="project" value="UniProtKB-KW"/>
</dbReference>
<sequence length="807" mass="91833">MVHPTCVSNATLRSQRTGDASNMKDVANSLSSCPSIKLLSKRDQPLKPTGDAQLKYFPKVADFGDIIAFLSRQSYLPELSKTGSKDIENTPKKTGIKPIPLERQKKRKEEKDKVWEENVEKKVNSPCARVTNMDNREAEKNLGKESEEEVKTVELKTIETNTTGVTPPPFKFTDLLDITKSRRLQRYQNRTKPTESPDKNRGPVPDPRTPAPRKQYPKPIMIETSFLDNSPYIIPVKKPEKEKLPFDDNKDGPLIIPLDSEKAKLFESLNSYAPQVPFIPPPPLWSMVSTLPRVPQPMMDPPSYSPPSSPPPFYQPPSPEYTNPPPPIDYDENVPRFRSNTLNYLHEVKDYLTMTKKRNQVKQKLYHLQLEAPKPRLIPCQSIGVYGPPHYGDEFHGPVSREEADRLLTNGGDGSYLIRESLRARGSFTLGLRLLGATKHFRLYFDGQHYVADKRFDTVHDLVADGLITMYVETKAADYIGRIEFEEPIYDKYSKQATFMRPQESNSNGSTPQSMPDHSPPGPPTKNSMVDGRNTRPFPGPITVEKDHVFKVHTFVGLNWCMFCGNFLWGLKSQGVKCTDCGLSTHKQCSKRVPRDCTPDLRLIKRVYSVDLTTLARAHGVTTSLVIERCVEEIESRGLGLEGLYRIPGMQDDVELIRQRFDKDGMIARIGSKDFPDTNAISGAMKLYLRELPIPLVPFKMYHAFVEATKKTNIHEKIEEFCVALDELYQTFPAHYHTLKLLMAHLVRVVQLQEENKMSIENLGIVFGPTLMRPPSNQPVIDDLYMIHFQKKSVEIMIEEFDTLFQK</sequence>
<dbReference type="InterPro" id="IPR000198">
    <property type="entry name" value="RhoGAP_dom"/>
</dbReference>
<accession>A0A7M7HJJ8</accession>
<proteinExistence type="predicted"/>
<evidence type="ECO:0000313" key="17">
    <source>
        <dbReference type="Proteomes" id="UP000007110"/>
    </source>
</evidence>
<evidence type="ECO:0000256" key="12">
    <source>
        <dbReference type="SAM" id="MobiDB-lite"/>
    </source>
</evidence>
<dbReference type="SUPFAM" id="SSF55550">
    <property type="entry name" value="SH2 domain"/>
    <property type="match status" value="1"/>
</dbReference>
<reference evidence="16" key="2">
    <citation type="submission" date="2021-01" db="UniProtKB">
        <authorList>
            <consortium name="EnsemblMetazoa"/>
        </authorList>
    </citation>
    <scope>IDENTIFICATION</scope>
</reference>
<keyword evidence="17" id="KW-1185">Reference proteome</keyword>
<keyword evidence="6 11" id="KW-0727">SH2 domain</keyword>
<dbReference type="PROSITE" id="PS50001">
    <property type="entry name" value="SH2"/>
    <property type="match status" value="1"/>
</dbReference>
<keyword evidence="7" id="KW-0472">Membrane</keyword>
<feature type="compositionally biased region" description="Polar residues" evidence="12">
    <location>
        <begin position="503"/>
        <end position="516"/>
    </location>
</feature>
<reference evidence="17" key="1">
    <citation type="submission" date="2015-02" db="EMBL/GenBank/DDBJ databases">
        <title>Genome sequencing for Strongylocentrotus purpuratus.</title>
        <authorList>
            <person name="Murali S."/>
            <person name="Liu Y."/>
            <person name="Vee V."/>
            <person name="English A."/>
            <person name="Wang M."/>
            <person name="Skinner E."/>
            <person name="Han Y."/>
            <person name="Muzny D.M."/>
            <person name="Worley K.C."/>
            <person name="Gibbs R.A."/>
        </authorList>
    </citation>
    <scope>NUCLEOTIDE SEQUENCE</scope>
</reference>
<dbReference type="PROSITE" id="PS50238">
    <property type="entry name" value="RHOGAP"/>
    <property type="match status" value="1"/>
</dbReference>
<dbReference type="SMART" id="SM00109">
    <property type="entry name" value="C1"/>
    <property type="match status" value="1"/>
</dbReference>
<dbReference type="AlphaFoldDB" id="A0A7M7HJJ8"/>
<dbReference type="SMART" id="SM00324">
    <property type="entry name" value="RhoGAP"/>
    <property type="match status" value="1"/>
</dbReference>
<evidence type="ECO:0000256" key="2">
    <source>
        <dbReference type="ARBA" id="ARBA00022468"/>
    </source>
</evidence>
<dbReference type="GO" id="GO:0005096">
    <property type="term" value="F:GTPase activator activity"/>
    <property type="evidence" value="ECO:0000318"/>
    <property type="project" value="GO_Central"/>
</dbReference>
<name>A0A7M7HJJ8_STRPU</name>
<dbReference type="Pfam" id="PF00130">
    <property type="entry name" value="C1_1"/>
    <property type="match status" value="1"/>
</dbReference>
<dbReference type="FunFam" id="3.30.505.10:FF:000019">
    <property type="entry name" value="Chimaerin"/>
    <property type="match status" value="1"/>
</dbReference>
<dbReference type="GO" id="GO:0007165">
    <property type="term" value="P:signal transduction"/>
    <property type="evidence" value="ECO:0007669"/>
    <property type="project" value="InterPro"/>
</dbReference>
<dbReference type="OMA" id="PRHESAQ"/>
<dbReference type="CDD" id="cd20806">
    <property type="entry name" value="C1_CHN"/>
    <property type="match status" value="1"/>
</dbReference>
<dbReference type="CDD" id="cd10352">
    <property type="entry name" value="SH2_a2chimerin_b2chimerin"/>
    <property type="match status" value="1"/>
</dbReference>
<dbReference type="FunFam" id="3.30.60.20:FF:000025">
    <property type="entry name" value="Chimaerin"/>
    <property type="match status" value="1"/>
</dbReference>
<dbReference type="EnsemblMetazoa" id="XM_011675764">
    <property type="protein sequence ID" value="XP_011674066"/>
    <property type="gene ID" value="LOC574628"/>
</dbReference>
<feature type="domain" description="Rho-GAP" evidence="15">
    <location>
        <begin position="610"/>
        <end position="805"/>
    </location>
</feature>
<dbReference type="Gene3D" id="1.10.555.10">
    <property type="entry name" value="Rho GTPase activation protein"/>
    <property type="match status" value="1"/>
</dbReference>
<keyword evidence="2" id="KW-0343">GTPase activation</keyword>